<protein>
    <recommendedName>
        <fullName evidence="3">F-box domain-containing protein</fullName>
    </recommendedName>
</protein>
<evidence type="ECO:0008006" key="3">
    <source>
        <dbReference type="Google" id="ProtNLM"/>
    </source>
</evidence>
<dbReference type="EMBL" id="LUEZ02000012">
    <property type="protein sequence ID" value="RDB28193.1"/>
    <property type="molecule type" value="Genomic_DNA"/>
</dbReference>
<comment type="caution">
    <text evidence="1">The sequence shown here is derived from an EMBL/GenBank/DDBJ whole genome shotgun (WGS) entry which is preliminary data.</text>
</comment>
<reference evidence="1" key="1">
    <citation type="submission" date="2018-04" db="EMBL/GenBank/DDBJ databases">
        <title>Whole genome sequencing of Hypsizygus marmoreus.</title>
        <authorList>
            <person name="Choi I.-G."/>
            <person name="Min B."/>
            <person name="Kim J.-G."/>
            <person name="Kim S."/>
            <person name="Oh Y.-L."/>
            <person name="Kong W.-S."/>
            <person name="Park H."/>
            <person name="Jeong J."/>
            <person name="Song E.-S."/>
        </authorList>
    </citation>
    <scope>NUCLEOTIDE SEQUENCE [LARGE SCALE GENOMIC DNA]</scope>
    <source>
        <strain evidence="1">51987-8</strain>
    </source>
</reference>
<dbReference type="Gene3D" id="3.80.10.10">
    <property type="entry name" value="Ribonuclease Inhibitor"/>
    <property type="match status" value="1"/>
</dbReference>
<dbReference type="OrthoDB" id="3064137at2759"/>
<name>A0A369K8P0_HYPMA</name>
<dbReference type="SUPFAM" id="SSF52047">
    <property type="entry name" value="RNI-like"/>
    <property type="match status" value="1"/>
</dbReference>
<organism evidence="1 2">
    <name type="scientific">Hypsizygus marmoreus</name>
    <name type="common">White beech mushroom</name>
    <name type="synonym">Agaricus marmoreus</name>
    <dbReference type="NCBI Taxonomy" id="39966"/>
    <lineage>
        <taxon>Eukaryota</taxon>
        <taxon>Fungi</taxon>
        <taxon>Dikarya</taxon>
        <taxon>Basidiomycota</taxon>
        <taxon>Agaricomycotina</taxon>
        <taxon>Agaricomycetes</taxon>
        <taxon>Agaricomycetidae</taxon>
        <taxon>Agaricales</taxon>
        <taxon>Tricholomatineae</taxon>
        <taxon>Lyophyllaceae</taxon>
        <taxon>Hypsizygus</taxon>
    </lineage>
</organism>
<keyword evidence="2" id="KW-1185">Reference proteome</keyword>
<gene>
    <name evidence="1" type="ORF">Hypma_001350</name>
</gene>
<evidence type="ECO:0000313" key="2">
    <source>
        <dbReference type="Proteomes" id="UP000076154"/>
    </source>
</evidence>
<accession>A0A369K8P0</accession>
<proteinExistence type="predicted"/>
<dbReference type="InParanoid" id="A0A369K8P0"/>
<sequence length="432" mass="48333">MLPSELSRVMFYARFVKKLEVYNTGPRLIGYFLVLLAKALQGRILLLNIEYLIWNPDDDYEFPFIHAFLGPNIRRLIISLTGMGGYAASSRLSDTYKWNLPETYPSLVSFQMDDYDYDYDYHANPAIITTASHMICGWAHLQVVAVNNLTPAAFEYLASLPSLRELSLSDIRDISPLPDPAPTPESGLFPALQGLVVTYNRPDIGIALLQTVTCAPLVRLSITCPCDAEHGRHLLKTLLTCRAAYNSLQSLAIYSSERPYLSTFIESDITPAALSTESLRNVFAFTNLLDVELEIAGGFDMDDAELEEMARAWRRLECLSLRTRAADPGQHSRLTLRALVILARECQALVVLDIEYLDATMDALNVARVFAGGRPMVNKHVQSINIRHSPIDDIQQVSLFLRTIFTGLEVIAGTSWRREMSGMDQATNSEDS</sequence>
<evidence type="ECO:0000313" key="1">
    <source>
        <dbReference type="EMBL" id="RDB28193.1"/>
    </source>
</evidence>
<dbReference type="Proteomes" id="UP000076154">
    <property type="component" value="Unassembled WGS sequence"/>
</dbReference>
<dbReference type="AlphaFoldDB" id="A0A369K8P0"/>
<dbReference type="InterPro" id="IPR032675">
    <property type="entry name" value="LRR_dom_sf"/>
</dbReference>